<accession>A0AA88LSZ6</accession>
<dbReference type="AlphaFoldDB" id="A0AA88LSZ6"/>
<reference evidence="2" key="1">
    <citation type="submission" date="2023-08" db="EMBL/GenBank/DDBJ databases">
        <title>Pelteobagrus vachellii genome.</title>
        <authorList>
            <person name="Liu H."/>
        </authorList>
    </citation>
    <scope>NUCLEOTIDE SEQUENCE</scope>
    <source>
        <strain evidence="2">PRFRI_2022a</strain>
        <tissue evidence="2">Muscle</tissue>
    </source>
</reference>
<keyword evidence="3" id="KW-1185">Reference proteome</keyword>
<feature type="region of interest" description="Disordered" evidence="1">
    <location>
        <begin position="1"/>
        <end position="59"/>
    </location>
</feature>
<evidence type="ECO:0000256" key="1">
    <source>
        <dbReference type="SAM" id="MobiDB-lite"/>
    </source>
</evidence>
<dbReference type="EMBL" id="JAVHJS010000021">
    <property type="protein sequence ID" value="KAK2823484.1"/>
    <property type="molecule type" value="Genomic_DNA"/>
</dbReference>
<feature type="compositionally biased region" description="Polar residues" evidence="1">
    <location>
        <begin position="11"/>
        <end position="24"/>
    </location>
</feature>
<gene>
    <name evidence="2" type="ORF">Q7C36_020084</name>
</gene>
<evidence type="ECO:0000313" key="2">
    <source>
        <dbReference type="EMBL" id="KAK2823484.1"/>
    </source>
</evidence>
<feature type="compositionally biased region" description="Basic and acidic residues" evidence="1">
    <location>
        <begin position="1"/>
        <end position="10"/>
    </location>
</feature>
<comment type="caution">
    <text evidence="2">The sequence shown here is derived from an EMBL/GenBank/DDBJ whole genome shotgun (WGS) entry which is preliminary data.</text>
</comment>
<organism evidence="2 3">
    <name type="scientific">Tachysurus vachellii</name>
    <name type="common">Darkbarbel catfish</name>
    <name type="synonym">Pelteobagrus vachellii</name>
    <dbReference type="NCBI Taxonomy" id="175792"/>
    <lineage>
        <taxon>Eukaryota</taxon>
        <taxon>Metazoa</taxon>
        <taxon>Chordata</taxon>
        <taxon>Craniata</taxon>
        <taxon>Vertebrata</taxon>
        <taxon>Euteleostomi</taxon>
        <taxon>Actinopterygii</taxon>
        <taxon>Neopterygii</taxon>
        <taxon>Teleostei</taxon>
        <taxon>Ostariophysi</taxon>
        <taxon>Siluriformes</taxon>
        <taxon>Bagridae</taxon>
        <taxon>Tachysurus</taxon>
    </lineage>
</organism>
<evidence type="ECO:0000313" key="3">
    <source>
        <dbReference type="Proteomes" id="UP001187315"/>
    </source>
</evidence>
<dbReference type="Proteomes" id="UP001187315">
    <property type="component" value="Unassembled WGS sequence"/>
</dbReference>
<proteinExistence type="predicted"/>
<protein>
    <submittedName>
        <fullName evidence="2">Uncharacterized protein</fullName>
    </submittedName>
</protein>
<feature type="compositionally biased region" description="Polar residues" evidence="1">
    <location>
        <begin position="42"/>
        <end position="55"/>
    </location>
</feature>
<sequence>MESPKGREEQPTGSALNSQNSKACRSNEIAPRPGLCGRDEPSFSSDIKTSPTQGHNEGKAAVINIVLPRHSTPSFSSRFSCCDVCRPGK</sequence>
<name>A0AA88LSZ6_TACVA</name>